<dbReference type="AlphaFoldDB" id="A0A0M0KLL1"/>
<proteinExistence type="inferred from homology"/>
<organism evidence="3">
    <name type="scientific">Halalkalibacterium halodurans</name>
    <name type="common">Bacillus halodurans</name>
    <dbReference type="NCBI Taxonomy" id="86665"/>
    <lineage>
        <taxon>Bacteria</taxon>
        <taxon>Bacillati</taxon>
        <taxon>Bacillota</taxon>
        <taxon>Bacilli</taxon>
        <taxon>Bacillales</taxon>
        <taxon>Bacillaceae</taxon>
        <taxon>Halalkalibacterium (ex Joshi et al. 2022)</taxon>
    </lineage>
</organism>
<sequence length="138" mass="15918">MTRLPDIKKEVRFNAPIEKVWEAVSTSEGLAFWFMENDLKAETGHHFHLQSPFGPSPCQVTDVERPIKLSFTWDTDGWSVTFHLKEEENGTIFTIVHSGWKQGDTKVEKAGAESAVVHERMDRGWHDLVNERLRQIVE</sequence>
<dbReference type="Pfam" id="PF08327">
    <property type="entry name" value="AHSA1"/>
    <property type="match status" value="1"/>
</dbReference>
<dbReference type="OMA" id="WDTDGWI"/>
<reference evidence="3" key="1">
    <citation type="submission" date="2015-08" db="EMBL/GenBank/DDBJ databases">
        <title>Complete DNA Sequence of Pseudomonas syringae pv. actinidiae, the Causal Agent of Kiwifruit Canker Disease.</title>
        <authorList>
            <person name="Rikkerink E.H.A."/>
            <person name="Fineran P.C."/>
        </authorList>
    </citation>
    <scope>NUCLEOTIDE SEQUENCE</scope>
    <source>
        <strain evidence="3">DSM 13666</strain>
    </source>
</reference>
<comment type="similarity">
    <text evidence="1">Belongs to the AHA1 family.</text>
</comment>
<dbReference type="InterPro" id="IPR013538">
    <property type="entry name" value="ASHA1/2-like_C"/>
</dbReference>
<name>A0A0M0KLL1_ALKHA</name>
<dbReference type="GeneID" id="87597157"/>
<comment type="caution">
    <text evidence="3">The sequence shown here is derived from an EMBL/GenBank/DDBJ whole genome shotgun (WGS) entry which is preliminary data.</text>
</comment>
<dbReference type="Gene3D" id="3.30.530.20">
    <property type="match status" value="1"/>
</dbReference>
<dbReference type="CDD" id="cd07814">
    <property type="entry name" value="SRPBCC_CalC_Aha1-like"/>
    <property type="match status" value="1"/>
</dbReference>
<evidence type="ECO:0000313" key="3">
    <source>
        <dbReference type="EMBL" id="KOO39457.1"/>
    </source>
</evidence>
<dbReference type="InterPro" id="IPR023393">
    <property type="entry name" value="START-like_dom_sf"/>
</dbReference>
<dbReference type="SMR" id="A0A0M0KLL1"/>
<protein>
    <recommendedName>
        <fullName evidence="2">Activator of Hsp90 ATPase homologue 1/2-like C-terminal domain-containing protein</fullName>
    </recommendedName>
</protein>
<evidence type="ECO:0000256" key="1">
    <source>
        <dbReference type="ARBA" id="ARBA00006817"/>
    </source>
</evidence>
<gene>
    <name evidence="3" type="ORF">AMD02_11795</name>
</gene>
<dbReference type="PATRIC" id="fig|136160.3.peg.2774"/>
<dbReference type="EMBL" id="LILD01000001">
    <property type="protein sequence ID" value="KOO39457.1"/>
    <property type="molecule type" value="Genomic_DNA"/>
</dbReference>
<dbReference type="RefSeq" id="WP_010897699.1">
    <property type="nucleotide sequence ID" value="NZ_CP040441.1"/>
</dbReference>
<accession>A0A0M0KLL1</accession>
<evidence type="ECO:0000259" key="2">
    <source>
        <dbReference type="Pfam" id="PF08327"/>
    </source>
</evidence>
<feature type="domain" description="Activator of Hsp90 ATPase homologue 1/2-like C-terminal" evidence="2">
    <location>
        <begin position="14"/>
        <end position="138"/>
    </location>
</feature>
<dbReference type="SUPFAM" id="SSF55961">
    <property type="entry name" value="Bet v1-like"/>
    <property type="match status" value="1"/>
</dbReference>